<dbReference type="SUPFAM" id="SSF51182">
    <property type="entry name" value="RmlC-like cupins"/>
    <property type="match status" value="1"/>
</dbReference>
<dbReference type="Pfam" id="PF11142">
    <property type="entry name" value="DUF2917"/>
    <property type="match status" value="1"/>
</dbReference>
<evidence type="ECO:0000313" key="2">
    <source>
        <dbReference type="Proteomes" id="UP000612361"/>
    </source>
</evidence>
<proteinExistence type="predicted"/>
<dbReference type="InterPro" id="IPR011051">
    <property type="entry name" value="RmlC_Cupin_sf"/>
</dbReference>
<protein>
    <submittedName>
        <fullName evidence="1">DUF2917 domain-containing protein</fullName>
    </submittedName>
</protein>
<dbReference type="InterPro" id="IPR021317">
    <property type="entry name" value="DUF2917"/>
</dbReference>
<name>A0A923I3B3_9BURK</name>
<comment type="caution">
    <text evidence="1">The sequence shown here is derived from an EMBL/GenBank/DDBJ whole genome shotgun (WGS) entry which is preliminary data.</text>
</comment>
<reference evidence="1" key="1">
    <citation type="submission" date="2020-08" db="EMBL/GenBank/DDBJ databases">
        <title>Novel species isolated from subtropical streams in China.</title>
        <authorList>
            <person name="Lu H."/>
        </authorList>
    </citation>
    <scope>NUCLEOTIDE SEQUENCE</scope>
    <source>
        <strain evidence="1">CY7W</strain>
    </source>
</reference>
<dbReference type="AlphaFoldDB" id="A0A923I3B3"/>
<dbReference type="RefSeq" id="WP_186882526.1">
    <property type="nucleotide sequence ID" value="NZ_JACOGG010000027.1"/>
</dbReference>
<dbReference type="Proteomes" id="UP000612361">
    <property type="component" value="Unassembled WGS sequence"/>
</dbReference>
<sequence>MTNNFANSSYTISAGKTLSGISAVDQKVKVVCGRVWLTIAGDEADFWLAEGETLTIPAHRMVVLEADQQASMIELQMATSPAASRQSEFAVTNYLQKLTQKLTHAFA</sequence>
<accession>A0A923I3B3</accession>
<gene>
    <name evidence="1" type="ORF">H8K47_16730</name>
</gene>
<evidence type="ECO:0000313" key="1">
    <source>
        <dbReference type="EMBL" id="MBC3937004.1"/>
    </source>
</evidence>
<organism evidence="1 2">
    <name type="scientific">Undibacterium rugosum</name>
    <dbReference type="NCBI Taxonomy" id="2762291"/>
    <lineage>
        <taxon>Bacteria</taxon>
        <taxon>Pseudomonadati</taxon>
        <taxon>Pseudomonadota</taxon>
        <taxon>Betaproteobacteria</taxon>
        <taxon>Burkholderiales</taxon>
        <taxon>Oxalobacteraceae</taxon>
        <taxon>Undibacterium</taxon>
    </lineage>
</organism>
<dbReference type="EMBL" id="JACOGG010000027">
    <property type="protein sequence ID" value="MBC3937004.1"/>
    <property type="molecule type" value="Genomic_DNA"/>
</dbReference>
<keyword evidence="2" id="KW-1185">Reference proteome</keyword>